<dbReference type="AlphaFoldDB" id="D9XS07"/>
<evidence type="ECO:0000313" key="2">
    <source>
        <dbReference type="EMBL" id="EFL40650.1"/>
    </source>
</evidence>
<keyword evidence="3" id="KW-1185">Reference proteome</keyword>
<dbReference type="HOGENOM" id="CLU_086037_0_0_11"/>
<evidence type="ECO:0000256" key="1">
    <source>
        <dbReference type="SAM" id="SignalP"/>
    </source>
</evidence>
<sequence length="272" mass="29096">MKRTCMRTGRSTLTAVLTGALALGVFTASPAEAADTGVTVTNVVVNGGKPIVVGISEEKHPSVGFRMTWPAGYSSDDITAFPYLYHDTTAAKGKESGGIYTGFVTYYDDTPGSADVEGQLYIDPRWTLDSTNDATTWKIAVNVRLWATETKLKAEENLTGLGTVQVKRAARATVNASPEPVAKNKTLTVTGKLTRADWGREAYVGYPDKLAKLQFRKAGTSTYTTVKTVRANSTGSLKTTVTATTDGYWRWTFGETSTTGGATAAGDYVDVQ</sequence>
<evidence type="ECO:0008006" key="4">
    <source>
        <dbReference type="Google" id="ProtNLM"/>
    </source>
</evidence>
<name>D9XS07_9ACTN</name>
<accession>D9XS07</accession>
<dbReference type="eggNOG" id="ENOG502ZMJU">
    <property type="taxonomic scope" value="Bacteria"/>
</dbReference>
<feature type="chain" id="PRO_5003132395" description="Secreted protein" evidence="1">
    <location>
        <begin position="34"/>
        <end position="272"/>
    </location>
</feature>
<evidence type="ECO:0000313" key="3">
    <source>
        <dbReference type="Proteomes" id="UP000002968"/>
    </source>
</evidence>
<reference evidence="2" key="1">
    <citation type="submission" date="2009-02" db="EMBL/GenBank/DDBJ databases">
        <title>Annotation of Streptomyces griseoflavus strain Tu4000.</title>
        <authorList>
            <consortium name="The Broad Institute Genome Sequencing Platform"/>
            <consortium name="Broad Institute Microbial Sequencing Center"/>
            <person name="Fischbach M."/>
            <person name="Godfrey P."/>
            <person name="Ward D."/>
            <person name="Young S."/>
            <person name="Zeng Q."/>
            <person name="Koehrsen M."/>
            <person name="Alvarado L."/>
            <person name="Berlin A.M."/>
            <person name="Bochicchio J."/>
            <person name="Borenstein D."/>
            <person name="Chapman S.B."/>
            <person name="Chen Z."/>
            <person name="Engels R."/>
            <person name="Freedman E."/>
            <person name="Gellesch M."/>
            <person name="Goldberg J."/>
            <person name="Griggs A."/>
            <person name="Gujja S."/>
            <person name="Heilman E.R."/>
            <person name="Heiman D.I."/>
            <person name="Hepburn T.A."/>
            <person name="Howarth C."/>
            <person name="Jen D."/>
            <person name="Larson L."/>
            <person name="Lewis B."/>
            <person name="Mehta T."/>
            <person name="Park D."/>
            <person name="Pearson M."/>
            <person name="Richards J."/>
            <person name="Roberts A."/>
            <person name="Saif S."/>
            <person name="Shea T.D."/>
            <person name="Shenoy N."/>
            <person name="Sisk P."/>
            <person name="Stolte C."/>
            <person name="Sykes S.N."/>
            <person name="Thomson T."/>
            <person name="Walk T."/>
            <person name="White J."/>
            <person name="Yandava C."/>
            <person name="Straight P."/>
            <person name="Clardy J."/>
            <person name="Hung D."/>
            <person name="Kolter R."/>
            <person name="Mekalanos J."/>
            <person name="Walker S."/>
            <person name="Walsh C.T."/>
            <person name="Wieland-Brown L.C."/>
            <person name="Haas B."/>
            <person name="Nusbaum C."/>
            <person name="Birren B."/>
        </authorList>
    </citation>
    <scope>NUCLEOTIDE SEQUENCE [LARGE SCALE GENOMIC DNA]</scope>
    <source>
        <strain evidence="2">Tu4000</strain>
    </source>
</reference>
<organism evidence="2 3">
    <name type="scientific">Streptomyces griseoflavus Tu4000</name>
    <dbReference type="NCBI Taxonomy" id="467200"/>
    <lineage>
        <taxon>Bacteria</taxon>
        <taxon>Bacillati</taxon>
        <taxon>Actinomycetota</taxon>
        <taxon>Actinomycetes</taxon>
        <taxon>Kitasatosporales</taxon>
        <taxon>Streptomycetaceae</taxon>
        <taxon>Streptomyces</taxon>
    </lineage>
</organism>
<protein>
    <recommendedName>
        <fullName evidence="4">Secreted protein</fullName>
    </recommendedName>
</protein>
<keyword evidence="1" id="KW-0732">Signal</keyword>
<proteinExistence type="predicted"/>
<dbReference type="EMBL" id="GG657758">
    <property type="protein sequence ID" value="EFL40650.1"/>
    <property type="molecule type" value="Genomic_DNA"/>
</dbReference>
<dbReference type="Proteomes" id="UP000002968">
    <property type="component" value="Unassembled WGS sequence"/>
</dbReference>
<dbReference type="STRING" id="467200.SSRG_03454"/>
<feature type="signal peptide" evidence="1">
    <location>
        <begin position="1"/>
        <end position="33"/>
    </location>
</feature>
<gene>
    <name evidence="2" type="ORF">SSRG_03454</name>
</gene>